<evidence type="ECO:0000313" key="2">
    <source>
        <dbReference type="EMBL" id="SMY25052.1"/>
    </source>
</evidence>
<dbReference type="PANTHER" id="PTHR37535">
    <property type="entry name" value="FLUG DOMAIN PROTEIN"/>
    <property type="match status" value="1"/>
</dbReference>
<dbReference type="GO" id="GO:0006310">
    <property type="term" value="P:DNA recombination"/>
    <property type="evidence" value="ECO:0007669"/>
    <property type="project" value="InterPro"/>
</dbReference>
<gene>
    <name evidence="2" type="ORF">ZT1A5_G6494</name>
</gene>
<feature type="compositionally biased region" description="Acidic residues" evidence="1">
    <location>
        <begin position="663"/>
        <end position="693"/>
    </location>
</feature>
<dbReference type="InterPro" id="IPR013762">
    <property type="entry name" value="Integrase-like_cat_sf"/>
</dbReference>
<feature type="compositionally biased region" description="Low complexity" evidence="1">
    <location>
        <begin position="699"/>
        <end position="710"/>
    </location>
</feature>
<dbReference type="GO" id="GO:0003677">
    <property type="term" value="F:DNA binding"/>
    <property type="evidence" value="ECO:0007669"/>
    <property type="project" value="InterPro"/>
</dbReference>
<feature type="region of interest" description="Disordered" evidence="1">
    <location>
        <begin position="663"/>
        <end position="733"/>
    </location>
</feature>
<feature type="region of interest" description="Disordered" evidence="1">
    <location>
        <begin position="591"/>
        <end position="623"/>
    </location>
</feature>
<proteinExistence type="predicted"/>
<protein>
    <submittedName>
        <fullName evidence="2">Uncharacterized protein</fullName>
    </submittedName>
</protein>
<evidence type="ECO:0000313" key="3">
    <source>
        <dbReference type="Proteomes" id="UP000215453"/>
    </source>
</evidence>
<feature type="region of interest" description="Disordered" evidence="1">
    <location>
        <begin position="1"/>
        <end position="33"/>
    </location>
</feature>
<dbReference type="GO" id="GO:0015074">
    <property type="term" value="P:DNA integration"/>
    <property type="evidence" value="ECO:0007669"/>
    <property type="project" value="InterPro"/>
</dbReference>
<feature type="compositionally biased region" description="Basic and acidic residues" evidence="1">
    <location>
        <begin position="613"/>
        <end position="623"/>
    </location>
</feature>
<dbReference type="EMBL" id="LT882681">
    <property type="protein sequence ID" value="SMY25052.1"/>
    <property type="molecule type" value="Genomic_DNA"/>
</dbReference>
<reference evidence="2 3" key="1">
    <citation type="submission" date="2016-10" db="EMBL/GenBank/DDBJ databases">
        <authorList>
            <person name="Varghese N."/>
        </authorList>
    </citation>
    <scope>NUCLEOTIDE SEQUENCE [LARGE SCALE GENOMIC DNA]</scope>
</reference>
<dbReference type="Gene3D" id="1.10.443.10">
    <property type="entry name" value="Intergrase catalytic core"/>
    <property type="match status" value="1"/>
</dbReference>
<evidence type="ECO:0000256" key="1">
    <source>
        <dbReference type="SAM" id="MobiDB-lite"/>
    </source>
</evidence>
<name>A0A1Y6LKR3_ZYMTR</name>
<dbReference type="InterPro" id="IPR021842">
    <property type="entry name" value="DUF3435"/>
</dbReference>
<sequence>MGPKRRSIGQPASLGERLNRWSENPDQDPELSAAAKDAFEKSRDSYKFDFAAPGTQKRRQQNLEEFTAYIVGMAKMAGQEISDEKLWGSDVVEANLRAYIRMCAKEIAPRSYKSASIKFSTLIQRRQSMIFWINKKCADDVSRKDLWNASQEALHHAYRAENMAMVTEEKIYLTKLDMINLLEHDQYTSYNAENAQQQHIAWLLAYVCGVRPGTIGAAKFYGNQCLTWGDVHVKRVGPNNFSAKVLFKYLKGYRNENLKPLRFTCAGPRFAEDVAYSLGHRLLALALRRGLLQDYNTVEELCNDDKVNITFKPEARDLPIVFASSPKGLELQKRPAASNAISNYMQRACLSFGLPAGITLYAWRRSAGTNFKDAINADAARGLLGHEMQSRTFETSYDQASVAVDVTSIAMGRDRATVEELIDSVCINRIERATRNKDVWIKRYIQDDEAYQQASKDEQRASLAAAGSPDNETLQETANTAARNLHNIRRSLRIQGALAFQKVELDTVAKNLTFEEIERRTRDAKEPGRLQKLLTEVADEARANAAIRGEALRTAAAAARKENSNTDAEVLQDDYEVSDLADIRANARAAAEGELLDEEDASSIEVPGFQSRPAEDSEEKAPDHEVVAISAAGKALLDLMCNQEDLFTGTMTCRLCEADETVPELESMDDDDDDDDGAGGDGDVGDGDGDGADANESQAATGASTATTAKSKGKGKGKAKAEEPKKAKKVSPANYKGKLWKAGKLKQHLGQEFHTPRNKFLRMYRDSNTKCPFEESCEYVGTGSALLKHAHEKVTQSDEHLLGAARAGLFSREFDPKLERTSAVKTTKKKDTGDIGYVAPVDPESVPDSDLIHPRNLTATGDLEVTETSKDKSKAILRLPTNDKLTHTALWKQHEEGIHGAVADILQQQRAFIAGAADAALRQHNVMPDETGGTSGKAYVSKSRLRTIAVLRQRLEDLNFQWADSIDDAVNAADDAVDDENETGGAEVGAE</sequence>
<dbReference type="AlphaFoldDB" id="A0A1Y6LKR3"/>
<organism evidence="2 3">
    <name type="scientific">Zymoseptoria tritici ST99CH_1A5</name>
    <dbReference type="NCBI Taxonomy" id="1276529"/>
    <lineage>
        <taxon>Eukaryota</taxon>
        <taxon>Fungi</taxon>
        <taxon>Dikarya</taxon>
        <taxon>Ascomycota</taxon>
        <taxon>Pezizomycotina</taxon>
        <taxon>Dothideomycetes</taxon>
        <taxon>Dothideomycetidae</taxon>
        <taxon>Mycosphaerellales</taxon>
        <taxon>Mycosphaerellaceae</taxon>
        <taxon>Zymoseptoria</taxon>
    </lineage>
</organism>
<accession>A0A1Y6LKR3</accession>
<dbReference type="PANTHER" id="PTHR37535:SF3">
    <property type="entry name" value="FLUG DOMAIN-CONTAINING PROTEIN"/>
    <property type="match status" value="1"/>
</dbReference>
<dbReference type="Proteomes" id="UP000215453">
    <property type="component" value="Chromosome 6"/>
</dbReference>
<dbReference type="Pfam" id="PF11917">
    <property type="entry name" value="DUF3435"/>
    <property type="match status" value="1"/>
</dbReference>